<feature type="domain" description="NAD-dependent epimerase/dehydratase" evidence="1">
    <location>
        <begin position="13"/>
        <end position="217"/>
    </location>
</feature>
<dbReference type="InterPro" id="IPR050177">
    <property type="entry name" value="Lipid_A_modif_metabolic_enz"/>
</dbReference>
<sequence>MSSRLTPLAGLSVVGASGFIGSAVARAAHKRAHWAVREIARSASPAAFDVRDADAVYAALSGTAVVVHAASYIGNDPDLCYEINVRGTENIAKAFLGSNGERLMYVSTAAVYGRGPFHMASERATSVRPSSALSKSRARAEQIVLDAGGVVVRPHLVLGVGDKWVGPGVIRYARTLGGFPRSSGDARHSVVEVSHLGNAIVDLLEAPDAVNCSVNVAQTTLSLTELVTLFAGVIDSVPAHAIGSTAPTSAQKDARLAHAASLLEVEHTFSTARIQALVDSPSLSAPFRLSRPERQWYREHDLEHSTVGPVVV</sequence>
<dbReference type="EMBL" id="CP094528">
    <property type="protein sequence ID" value="UOE42833.1"/>
    <property type="molecule type" value="Genomic_DNA"/>
</dbReference>
<dbReference type="SUPFAM" id="SSF51735">
    <property type="entry name" value="NAD(P)-binding Rossmann-fold domains"/>
    <property type="match status" value="1"/>
</dbReference>
<proteinExistence type="predicted"/>
<keyword evidence="3" id="KW-1185">Reference proteome</keyword>
<organism evidence="2 3">
    <name type="scientific">Agromyces larvae</name>
    <dbReference type="NCBI Taxonomy" id="2929802"/>
    <lineage>
        <taxon>Bacteria</taxon>
        <taxon>Bacillati</taxon>
        <taxon>Actinomycetota</taxon>
        <taxon>Actinomycetes</taxon>
        <taxon>Micrococcales</taxon>
        <taxon>Microbacteriaceae</taxon>
        <taxon>Agromyces</taxon>
    </lineage>
</organism>
<accession>A0ABY4BUE5</accession>
<gene>
    <name evidence="2" type="ORF">MTO99_11595</name>
</gene>
<dbReference type="InterPro" id="IPR001509">
    <property type="entry name" value="Epimerase_deHydtase"/>
</dbReference>
<dbReference type="InterPro" id="IPR036291">
    <property type="entry name" value="NAD(P)-bd_dom_sf"/>
</dbReference>
<dbReference type="Proteomes" id="UP000832097">
    <property type="component" value="Chromosome"/>
</dbReference>
<dbReference type="RefSeq" id="WP_243553762.1">
    <property type="nucleotide sequence ID" value="NZ_CP094528.1"/>
</dbReference>
<evidence type="ECO:0000313" key="3">
    <source>
        <dbReference type="Proteomes" id="UP000832097"/>
    </source>
</evidence>
<reference evidence="2 3" key="1">
    <citation type="submission" date="2022-03" db="EMBL/GenBank/DDBJ databases">
        <title>Mucilaginibacter sp. isolated from the gut of Protaetia brevitarsis seulensis larvae.</title>
        <authorList>
            <person name="Won M."/>
            <person name="Kim S.-J."/>
            <person name="Kwon S.-W."/>
        </authorList>
    </citation>
    <scope>NUCLEOTIDE SEQUENCE [LARGE SCALE GENOMIC DNA]</scope>
    <source>
        <strain evidence="2 3">CFWR-12</strain>
    </source>
</reference>
<protein>
    <submittedName>
        <fullName evidence="2">NAD(P)-dependent oxidoreductase</fullName>
    </submittedName>
</protein>
<dbReference type="Pfam" id="PF01370">
    <property type="entry name" value="Epimerase"/>
    <property type="match status" value="1"/>
</dbReference>
<dbReference type="Gene3D" id="3.40.50.720">
    <property type="entry name" value="NAD(P)-binding Rossmann-like Domain"/>
    <property type="match status" value="1"/>
</dbReference>
<evidence type="ECO:0000313" key="2">
    <source>
        <dbReference type="EMBL" id="UOE42833.1"/>
    </source>
</evidence>
<name>A0ABY4BUE5_9MICO</name>
<dbReference type="PANTHER" id="PTHR43245">
    <property type="entry name" value="BIFUNCTIONAL POLYMYXIN RESISTANCE PROTEIN ARNA"/>
    <property type="match status" value="1"/>
</dbReference>
<evidence type="ECO:0000259" key="1">
    <source>
        <dbReference type="Pfam" id="PF01370"/>
    </source>
</evidence>